<dbReference type="Proteomes" id="UP000215483">
    <property type="component" value="Unassembled WGS sequence"/>
</dbReference>
<dbReference type="AlphaFoldDB" id="A0A233SXB9"/>
<keyword evidence="1" id="KW-0812">Transmembrane</keyword>
<evidence type="ECO:0000313" key="3">
    <source>
        <dbReference type="Proteomes" id="UP000215483"/>
    </source>
</evidence>
<protein>
    <submittedName>
        <fullName evidence="2">Uncharacterized protein</fullName>
    </submittedName>
</protein>
<evidence type="ECO:0000313" key="2">
    <source>
        <dbReference type="EMBL" id="OXZ00273.1"/>
    </source>
</evidence>
<dbReference type="RefSeq" id="WP_094214360.1">
    <property type="nucleotide sequence ID" value="NZ_MCGQ01000002.1"/>
</dbReference>
<organism evidence="2 3">
    <name type="scientific">Streptomyces diastatochromogenes</name>
    <dbReference type="NCBI Taxonomy" id="42236"/>
    <lineage>
        <taxon>Bacteria</taxon>
        <taxon>Bacillati</taxon>
        <taxon>Actinomycetota</taxon>
        <taxon>Actinomycetes</taxon>
        <taxon>Kitasatosporales</taxon>
        <taxon>Streptomycetaceae</taxon>
        <taxon>Streptomyces</taxon>
    </lineage>
</organism>
<name>A0A233SXB9_STRDA</name>
<keyword evidence="1" id="KW-0472">Membrane</keyword>
<dbReference type="OrthoDB" id="4333532at2"/>
<gene>
    <name evidence="2" type="ORF">BEK98_00760</name>
</gene>
<feature type="transmembrane region" description="Helical" evidence="1">
    <location>
        <begin position="65"/>
        <end position="87"/>
    </location>
</feature>
<evidence type="ECO:0000256" key="1">
    <source>
        <dbReference type="SAM" id="Phobius"/>
    </source>
</evidence>
<proteinExistence type="predicted"/>
<accession>A0A233SXB9</accession>
<keyword evidence="1" id="KW-1133">Transmembrane helix</keyword>
<sequence length="185" mass="20621">MEHRDDTRSEVTVPHPHGSSSVVYDRQWAPDLYSSARCAAVLLGMLLLVDAVAGTLTWWRSALWISLALFLFLVLLPARVSAGEGWLASRRLLRTRRVRTDQLIAIRPRDGVAQSLVLRDALGSRVEIDPEVLLRNPDLWHHLAEAAHTSETSGTLRSGTTALHQLTERIDRETALTVFRASGLE</sequence>
<feature type="transmembrane region" description="Helical" evidence="1">
    <location>
        <begin position="38"/>
        <end position="59"/>
    </location>
</feature>
<reference evidence="2 3" key="1">
    <citation type="submission" date="2016-07" db="EMBL/GenBank/DDBJ databases">
        <title>Draft genome of Streptomyces diastatochromogenes.</title>
        <authorList>
            <person name="Podduturi R."/>
            <person name="Lukassen M.B."/>
            <person name="Clausen N."/>
            <person name="Nielsen J.L."/>
            <person name="Jorgensen N.O."/>
        </authorList>
    </citation>
    <scope>NUCLEOTIDE SEQUENCE [LARGE SCALE GENOMIC DNA]</scope>
    <source>
        <strain evidence="2 3">DSM 40608</strain>
    </source>
</reference>
<dbReference type="EMBL" id="MCGQ01000002">
    <property type="protein sequence ID" value="OXZ00273.1"/>
    <property type="molecule type" value="Genomic_DNA"/>
</dbReference>
<comment type="caution">
    <text evidence="2">The sequence shown here is derived from an EMBL/GenBank/DDBJ whole genome shotgun (WGS) entry which is preliminary data.</text>
</comment>
<keyword evidence="3" id="KW-1185">Reference proteome</keyword>